<protein>
    <submittedName>
        <fullName evidence="2">Uncharacterized protein</fullName>
    </submittedName>
</protein>
<name>A0A811RXM0_9POAL</name>
<dbReference type="EMBL" id="CAJGYO010000017">
    <property type="protein sequence ID" value="CAD6333614.1"/>
    <property type="molecule type" value="Genomic_DNA"/>
</dbReference>
<evidence type="ECO:0000256" key="1">
    <source>
        <dbReference type="SAM" id="MobiDB-lite"/>
    </source>
</evidence>
<feature type="region of interest" description="Disordered" evidence="1">
    <location>
        <begin position="78"/>
        <end position="103"/>
    </location>
</feature>
<keyword evidence="3" id="KW-1185">Reference proteome</keyword>
<dbReference type="AlphaFoldDB" id="A0A811RXM0"/>
<evidence type="ECO:0000313" key="3">
    <source>
        <dbReference type="Proteomes" id="UP000604825"/>
    </source>
</evidence>
<gene>
    <name evidence="2" type="ORF">NCGR_LOCUS57712</name>
</gene>
<accession>A0A811RXM0</accession>
<dbReference type="Proteomes" id="UP000604825">
    <property type="component" value="Unassembled WGS sequence"/>
</dbReference>
<reference evidence="2" key="1">
    <citation type="submission" date="2020-10" db="EMBL/GenBank/DDBJ databases">
        <authorList>
            <person name="Han B."/>
            <person name="Lu T."/>
            <person name="Zhao Q."/>
            <person name="Huang X."/>
            <person name="Zhao Y."/>
        </authorList>
    </citation>
    <scope>NUCLEOTIDE SEQUENCE</scope>
</reference>
<proteinExistence type="predicted"/>
<evidence type="ECO:0000313" key="2">
    <source>
        <dbReference type="EMBL" id="CAD6333614.1"/>
    </source>
</evidence>
<sequence>MRLALAISVPDHAGLVDTDSVWIRAAELISVGAHGGHDGWTRQHAIPTLGWASTPLSSLHVAAEVEWLNHNIRQRIAAPNPNSELRKAKPKRTHEAIATSLER</sequence>
<comment type="caution">
    <text evidence="2">The sequence shown here is derived from an EMBL/GenBank/DDBJ whole genome shotgun (WGS) entry which is preliminary data.</text>
</comment>
<organism evidence="2 3">
    <name type="scientific">Miscanthus lutarioriparius</name>
    <dbReference type="NCBI Taxonomy" id="422564"/>
    <lineage>
        <taxon>Eukaryota</taxon>
        <taxon>Viridiplantae</taxon>
        <taxon>Streptophyta</taxon>
        <taxon>Embryophyta</taxon>
        <taxon>Tracheophyta</taxon>
        <taxon>Spermatophyta</taxon>
        <taxon>Magnoliopsida</taxon>
        <taxon>Liliopsida</taxon>
        <taxon>Poales</taxon>
        <taxon>Poaceae</taxon>
        <taxon>PACMAD clade</taxon>
        <taxon>Panicoideae</taxon>
        <taxon>Andropogonodae</taxon>
        <taxon>Andropogoneae</taxon>
        <taxon>Saccharinae</taxon>
        <taxon>Miscanthus</taxon>
    </lineage>
</organism>